<reference evidence="2" key="2">
    <citation type="submission" date="2024-09" db="EMBL/GenBank/DDBJ databases">
        <authorList>
            <person name="Veyrier F.J."/>
        </authorList>
    </citation>
    <scope>NUCLEOTIDE SEQUENCE</scope>
    <source>
        <strain evidence="2">17694</strain>
    </source>
</reference>
<gene>
    <name evidence="2" type="ORF">LVJ77_10555</name>
</gene>
<dbReference type="RefSeq" id="WP_051255650.1">
    <property type="nucleotide sequence ID" value="NZ_CP091521.1"/>
</dbReference>
<reference evidence="2" key="1">
    <citation type="journal article" date="2022" name="Res Sq">
        <title>Evolution of multicellular longitudinally dividing oral cavity symbionts (Neisseriaceae).</title>
        <authorList>
            <person name="Nyongesa S."/>
            <person name="Weber P."/>
            <person name="Bernet E."/>
            <person name="Pullido F."/>
            <person name="Nieckarz M."/>
            <person name="Delaby M."/>
            <person name="Nieves C."/>
            <person name="Viehboeck T."/>
            <person name="Krause N."/>
            <person name="Rivera-Millot A."/>
            <person name="Nakamura A."/>
            <person name="Vischer N."/>
            <person name="VanNieuwenhze M."/>
            <person name="Brun Y."/>
            <person name="Cava F."/>
            <person name="Bulgheresi S."/>
            <person name="Veyrier F."/>
        </authorList>
    </citation>
    <scope>NUCLEOTIDE SEQUENCE</scope>
    <source>
        <strain evidence="2">17694</strain>
    </source>
</reference>
<dbReference type="PANTHER" id="PTHR33406:SF13">
    <property type="entry name" value="MEMBRANE PROTEIN YDFJ"/>
    <property type="match status" value="1"/>
</dbReference>
<feature type="transmembrane region" description="Helical" evidence="1">
    <location>
        <begin position="616"/>
        <end position="634"/>
    </location>
</feature>
<organism evidence="2 3">
    <name type="scientific">Conchiformibius kuhniae</name>
    <dbReference type="NCBI Taxonomy" id="211502"/>
    <lineage>
        <taxon>Bacteria</taxon>
        <taxon>Pseudomonadati</taxon>
        <taxon>Pseudomonadota</taxon>
        <taxon>Betaproteobacteria</taxon>
        <taxon>Neisseriales</taxon>
        <taxon>Neisseriaceae</taxon>
        <taxon>Conchiformibius</taxon>
    </lineage>
</organism>
<name>A0A8T9MTN1_9NEIS</name>
<feature type="transmembrane region" description="Helical" evidence="1">
    <location>
        <begin position="697"/>
        <end position="716"/>
    </location>
</feature>
<keyword evidence="1" id="KW-0812">Transmembrane</keyword>
<dbReference type="KEGG" id="ckh:LVJ77_10555"/>
<keyword evidence="3" id="KW-1185">Reference proteome</keyword>
<keyword evidence="1" id="KW-1133">Transmembrane helix</keyword>
<protein>
    <submittedName>
        <fullName evidence="2">MMPL family transporter</fullName>
    </submittedName>
</protein>
<feature type="transmembrane region" description="Helical" evidence="1">
    <location>
        <begin position="722"/>
        <end position="744"/>
    </location>
</feature>
<dbReference type="InterPro" id="IPR050545">
    <property type="entry name" value="Mycobact_MmpL"/>
</dbReference>
<keyword evidence="1" id="KW-0472">Membrane</keyword>
<feature type="transmembrane region" description="Helical" evidence="1">
    <location>
        <begin position="295"/>
        <end position="320"/>
    </location>
</feature>
<dbReference type="GO" id="GO:0005886">
    <property type="term" value="C:plasma membrane"/>
    <property type="evidence" value="ECO:0007669"/>
    <property type="project" value="TreeGrafter"/>
</dbReference>
<evidence type="ECO:0000313" key="2">
    <source>
        <dbReference type="EMBL" id="UOP04639.1"/>
    </source>
</evidence>
<dbReference type="PANTHER" id="PTHR33406">
    <property type="entry name" value="MEMBRANE PROTEIN MJ1562-RELATED"/>
    <property type="match status" value="1"/>
</dbReference>
<dbReference type="Proteomes" id="UP000831534">
    <property type="component" value="Chromosome"/>
</dbReference>
<feature type="transmembrane region" description="Helical" evidence="1">
    <location>
        <begin position="268"/>
        <end position="289"/>
    </location>
</feature>
<sequence length="751" mass="80635">MTLKPFARLYALFCLAAVLLLCWQLPARIQTGLDALLPAAAYDAVMRAADAAHERQLNGQIVLAAGADTPEAAFAAAAHIAGQWRQSGIFAAVDAAVAPDVAQLRESAQALGLATLPPEQIRLLHDAPQDYFRQRAEDALNPFAATLLPLEQDWLGFARFVETRPAAFKVQWQPDNGMLFSEHGGKTWVWLRARLPERHDAAALQQLIAQTRAFAAQNGQQVLAGGGALFAAEAKTRAESESLWLSVCGLTFTVCLLWASVRNRRAAWLLLPVGAGMVCGLAAVCAVFGKVHMLTIVIGTGLIGVLVDFPLHWLAPALFGSTWSPHAGMRRVLPAFAVSLGVTAGGYALLWFTPLPVLQQTAVFSAAALCGAFAATVCFLPPRFHGFQARPTLPARAVRWWADAPRQRFALPVLAAVWLLCAAGIGRGQWQDDIRNWVHAPPQLTDDARRIAEIGGMGGGGQFIVVRAHSPDQLLEHNRRLLDALSPHTDRANVRSLGTWLHTVAEQHALKQRLRELAAQPDTFAPLTGLGVPEQTVREALLHTAAAPALTLEHALRQPAAEAWRDLYLGKIGNEYASLVYLSAPMPALPPDHHWQQVDKRSELNRRFADTRNRAAHLKLLSFALAWLLLWRLFGGKRGSLMLALPLASAAAVLGLLGWLAIPVGIFATFGLLLGSAVGLDYAAYALTAPESRAARLGGISLAAATTGTSFALLTASSTPAVAAFGFTVAASCAANWLAACLLVRHRPPAH</sequence>
<accession>A0A8T9MTN1</accession>
<feature type="transmembrane region" description="Helical" evidence="1">
    <location>
        <begin position="409"/>
        <end position="426"/>
    </location>
</feature>
<feature type="transmembrane region" description="Helical" evidence="1">
    <location>
        <begin position="332"/>
        <end position="352"/>
    </location>
</feature>
<dbReference type="EMBL" id="CP091521">
    <property type="protein sequence ID" value="UOP04639.1"/>
    <property type="molecule type" value="Genomic_DNA"/>
</dbReference>
<feature type="transmembrane region" description="Helical" evidence="1">
    <location>
        <begin position="358"/>
        <end position="380"/>
    </location>
</feature>
<evidence type="ECO:0000313" key="3">
    <source>
        <dbReference type="Proteomes" id="UP000831534"/>
    </source>
</evidence>
<dbReference type="SUPFAM" id="SSF82866">
    <property type="entry name" value="Multidrug efflux transporter AcrB transmembrane domain"/>
    <property type="match status" value="2"/>
</dbReference>
<dbReference type="AlphaFoldDB" id="A0A8T9MTN1"/>
<evidence type="ECO:0000256" key="1">
    <source>
        <dbReference type="SAM" id="Phobius"/>
    </source>
</evidence>
<proteinExistence type="predicted"/>